<keyword evidence="2" id="KW-1185">Reference proteome</keyword>
<dbReference type="Pfam" id="PF12787">
    <property type="entry name" value="EcsC"/>
    <property type="match status" value="1"/>
</dbReference>
<dbReference type="InterPro" id="IPR024787">
    <property type="entry name" value="EcsC"/>
</dbReference>
<dbReference type="RefSeq" id="WP_161919853.1">
    <property type="nucleotide sequence ID" value="NZ_JAACYS010000012.1"/>
</dbReference>
<dbReference type="PANTHER" id="PTHR41260:SF1">
    <property type="entry name" value="PROTEIN ECSC"/>
    <property type="match status" value="1"/>
</dbReference>
<gene>
    <name evidence="1" type="ORF">GW534_04410</name>
</gene>
<protein>
    <submittedName>
        <fullName evidence="1">EcsC family protein</fullName>
    </submittedName>
</protein>
<evidence type="ECO:0000313" key="1">
    <source>
        <dbReference type="EMBL" id="NCU17016.1"/>
    </source>
</evidence>
<proteinExistence type="predicted"/>
<comment type="caution">
    <text evidence="1">The sequence shown here is derived from an EMBL/GenBank/DDBJ whole genome shotgun (WGS) entry which is preliminary data.</text>
</comment>
<dbReference type="Proteomes" id="UP000743899">
    <property type="component" value="Unassembled WGS sequence"/>
</dbReference>
<dbReference type="PANTHER" id="PTHR41260">
    <property type="entry name" value="PROTEIN ECSC"/>
    <property type="match status" value="1"/>
</dbReference>
<dbReference type="EMBL" id="JAACYS010000012">
    <property type="protein sequence ID" value="NCU17016.1"/>
    <property type="molecule type" value="Genomic_DNA"/>
</dbReference>
<evidence type="ECO:0000313" key="2">
    <source>
        <dbReference type="Proteomes" id="UP000743899"/>
    </source>
</evidence>
<organism evidence="1 2">
    <name type="scientific">Pallidibacillus pasinlerensis</name>
    <dbReference type="NCBI Taxonomy" id="2703818"/>
    <lineage>
        <taxon>Bacteria</taxon>
        <taxon>Bacillati</taxon>
        <taxon>Bacillota</taxon>
        <taxon>Bacilli</taxon>
        <taxon>Bacillales</taxon>
        <taxon>Bacillaceae</taxon>
        <taxon>Pallidibacillus</taxon>
    </lineage>
</organism>
<sequence>MGLTEREKELLVEIQLWQERQFVDFPNDFINTFDHWLDDTFARLPEDIQEKFFNQLDQWLFTIQSIIQQSENQAEKIQNLLTEARVKYNKIEMISDLKQLPIEQLNYFANREKSNYQLISLIQGGVSGSGRTLLLGIDIPLMITINLRAIQNIACSYGYDIRNPFEMMMALKLFHAATLPRRFQKQAWDDLIAEVKDKHDAYFYEGDEKIIDEKWSLHLFTQILKSWAILIFRRKKNEGVSLISLAIGAGVNYQMTKKVTEFAQRFYQYRLLLEKSQY</sequence>
<name>A0ABX0A3E1_9BACI</name>
<accession>A0ABX0A3E1</accession>
<reference evidence="1 2" key="1">
    <citation type="submission" date="2020-01" db="EMBL/GenBank/DDBJ databases">
        <title>A novel Bacillus sp. from Pasinler.</title>
        <authorList>
            <person name="Adiguzel A."/>
            <person name="Ay H."/>
            <person name="Baltaci M.O."/>
        </authorList>
    </citation>
    <scope>NUCLEOTIDE SEQUENCE [LARGE SCALE GENOMIC DNA]</scope>
    <source>
        <strain evidence="1 2">P1</strain>
    </source>
</reference>